<evidence type="ECO:0000313" key="2">
    <source>
        <dbReference type="EMBL" id="GER99295.1"/>
    </source>
</evidence>
<gene>
    <name evidence="2" type="ORF">Acor_13590</name>
</gene>
<evidence type="ECO:0000313" key="3">
    <source>
        <dbReference type="Proteomes" id="UP000334990"/>
    </source>
</evidence>
<keyword evidence="3" id="KW-1185">Reference proteome</keyword>
<dbReference type="OrthoDB" id="9777638at2"/>
<proteinExistence type="predicted"/>
<dbReference type="InterPro" id="IPR013216">
    <property type="entry name" value="Methyltransf_11"/>
</dbReference>
<dbReference type="Gene3D" id="3.40.50.150">
    <property type="entry name" value="Vaccinia Virus protein VP39"/>
    <property type="match status" value="1"/>
</dbReference>
<dbReference type="SUPFAM" id="SSF53335">
    <property type="entry name" value="S-adenosyl-L-methionine-dependent methyltransferases"/>
    <property type="match status" value="1"/>
</dbReference>
<name>A0A5M3VRI7_9ACTN</name>
<protein>
    <submittedName>
        <fullName evidence="2">Methyltransferase</fullName>
    </submittedName>
</protein>
<comment type="caution">
    <text evidence="2">The sequence shown here is derived from an EMBL/GenBank/DDBJ whole genome shotgun (WGS) entry which is preliminary data.</text>
</comment>
<accession>A0A5M3VRI7</accession>
<dbReference type="RefSeq" id="WP_155335694.1">
    <property type="nucleotide sequence ID" value="NZ_BAAABN010000093.1"/>
</dbReference>
<reference evidence="2 3" key="1">
    <citation type="submission" date="2019-10" db="EMBL/GenBank/DDBJ databases">
        <title>Whole genome shotgun sequence of Acrocarpospora corrugata NBRC 13972.</title>
        <authorList>
            <person name="Ichikawa N."/>
            <person name="Kimura A."/>
            <person name="Kitahashi Y."/>
            <person name="Komaki H."/>
            <person name="Oguchi A."/>
        </authorList>
    </citation>
    <scope>NUCLEOTIDE SEQUENCE [LARGE SCALE GENOMIC DNA]</scope>
    <source>
        <strain evidence="2 3">NBRC 13972</strain>
    </source>
</reference>
<dbReference type="Proteomes" id="UP000334990">
    <property type="component" value="Unassembled WGS sequence"/>
</dbReference>
<dbReference type="GO" id="GO:0032259">
    <property type="term" value="P:methylation"/>
    <property type="evidence" value="ECO:0007669"/>
    <property type="project" value="UniProtKB-KW"/>
</dbReference>
<sequence>MNEIANLHQAEAWNGYEGNHWADNHDRYDAVNSGFNDYVLAAIDVQDRVLDVGCGNGQLTRLAARRAAGAHGIDLSEPMLRRARTNAEGIANLTFEQGDAQIHPFPEAAFDIAVSRFGIMFFADPVAGFANIARALRPGGRIAFLSMRALNDSDLGLIFAAVAEHLPAGDGSGPLSLSDPAVIAKVFTKAGLTDITATPVEATGIWGRDAPDAAAFLSAWGPVRYALGQADTSIREALQSALRPHEHPDGVRLRGAAWLITATKPT</sequence>
<evidence type="ECO:0000259" key="1">
    <source>
        <dbReference type="Pfam" id="PF08241"/>
    </source>
</evidence>
<dbReference type="EMBL" id="BLAD01000039">
    <property type="protein sequence ID" value="GER99295.1"/>
    <property type="molecule type" value="Genomic_DNA"/>
</dbReference>
<keyword evidence="2" id="KW-0808">Transferase</keyword>
<dbReference type="CDD" id="cd02440">
    <property type="entry name" value="AdoMet_MTases"/>
    <property type="match status" value="1"/>
</dbReference>
<dbReference type="Pfam" id="PF08241">
    <property type="entry name" value="Methyltransf_11"/>
    <property type="match status" value="1"/>
</dbReference>
<dbReference type="AlphaFoldDB" id="A0A5M3VRI7"/>
<organism evidence="2 3">
    <name type="scientific">Acrocarpospora corrugata</name>
    <dbReference type="NCBI Taxonomy" id="35763"/>
    <lineage>
        <taxon>Bacteria</taxon>
        <taxon>Bacillati</taxon>
        <taxon>Actinomycetota</taxon>
        <taxon>Actinomycetes</taxon>
        <taxon>Streptosporangiales</taxon>
        <taxon>Streptosporangiaceae</taxon>
        <taxon>Acrocarpospora</taxon>
    </lineage>
</organism>
<keyword evidence="2" id="KW-0489">Methyltransferase</keyword>
<dbReference type="GO" id="GO:0008757">
    <property type="term" value="F:S-adenosylmethionine-dependent methyltransferase activity"/>
    <property type="evidence" value="ECO:0007669"/>
    <property type="project" value="InterPro"/>
</dbReference>
<dbReference type="InterPro" id="IPR029063">
    <property type="entry name" value="SAM-dependent_MTases_sf"/>
</dbReference>
<feature type="domain" description="Methyltransferase type 11" evidence="1">
    <location>
        <begin position="50"/>
        <end position="144"/>
    </location>
</feature>
<dbReference type="PANTHER" id="PTHR43591">
    <property type="entry name" value="METHYLTRANSFERASE"/>
    <property type="match status" value="1"/>
</dbReference>